<evidence type="ECO:0000256" key="3">
    <source>
        <dbReference type="ARBA" id="ARBA00023157"/>
    </source>
</evidence>
<organism evidence="6 7">
    <name type="scientific">Tunturiibacter lichenicola</name>
    <dbReference type="NCBI Taxonomy" id="2051959"/>
    <lineage>
        <taxon>Bacteria</taxon>
        <taxon>Pseudomonadati</taxon>
        <taxon>Acidobacteriota</taxon>
        <taxon>Terriglobia</taxon>
        <taxon>Terriglobales</taxon>
        <taxon>Acidobacteriaceae</taxon>
        <taxon>Tunturiibacter</taxon>
    </lineage>
</organism>
<evidence type="ECO:0000313" key="7">
    <source>
        <dbReference type="Proteomes" id="UP000569092"/>
    </source>
</evidence>
<dbReference type="PROSITE" id="PS51257">
    <property type="entry name" value="PROKAR_LIPOPROTEIN"/>
    <property type="match status" value="1"/>
</dbReference>
<keyword evidence="4" id="KW-0676">Redox-active center</keyword>
<keyword evidence="3" id="KW-1015">Disulfide bond</keyword>
<keyword evidence="2" id="KW-0201">Cytochrome c-type biogenesis</keyword>
<name>A0A7W8N3F8_9BACT</name>
<dbReference type="Pfam" id="PF00578">
    <property type="entry name" value="AhpC-TSA"/>
    <property type="match status" value="1"/>
</dbReference>
<dbReference type="CDD" id="cd02966">
    <property type="entry name" value="TlpA_like_family"/>
    <property type="match status" value="1"/>
</dbReference>
<dbReference type="GO" id="GO:0016853">
    <property type="term" value="F:isomerase activity"/>
    <property type="evidence" value="ECO:0007669"/>
    <property type="project" value="UniProtKB-KW"/>
</dbReference>
<dbReference type="InterPro" id="IPR050553">
    <property type="entry name" value="Thioredoxin_ResA/DsbE_sf"/>
</dbReference>
<dbReference type="GO" id="GO:0016209">
    <property type="term" value="F:antioxidant activity"/>
    <property type="evidence" value="ECO:0007669"/>
    <property type="project" value="InterPro"/>
</dbReference>
<dbReference type="GO" id="GO:0016491">
    <property type="term" value="F:oxidoreductase activity"/>
    <property type="evidence" value="ECO:0007669"/>
    <property type="project" value="InterPro"/>
</dbReference>
<reference evidence="6 7" key="1">
    <citation type="submission" date="2020-08" db="EMBL/GenBank/DDBJ databases">
        <title>Genomic Encyclopedia of Type Strains, Phase IV (KMG-V): Genome sequencing to study the core and pangenomes of soil and plant-associated prokaryotes.</title>
        <authorList>
            <person name="Whitman W."/>
        </authorList>
    </citation>
    <scope>NUCLEOTIDE SEQUENCE [LARGE SCALE GENOMIC DNA]</scope>
    <source>
        <strain evidence="6 7">M8US30</strain>
    </source>
</reference>
<evidence type="ECO:0000259" key="5">
    <source>
        <dbReference type="PROSITE" id="PS51352"/>
    </source>
</evidence>
<evidence type="ECO:0000256" key="4">
    <source>
        <dbReference type="ARBA" id="ARBA00023284"/>
    </source>
</evidence>
<dbReference type="PANTHER" id="PTHR42852:SF6">
    <property type="entry name" value="THIOL:DISULFIDE INTERCHANGE PROTEIN DSBE"/>
    <property type="match status" value="1"/>
</dbReference>
<dbReference type="GO" id="GO:0030313">
    <property type="term" value="C:cell envelope"/>
    <property type="evidence" value="ECO:0007669"/>
    <property type="project" value="UniProtKB-SubCell"/>
</dbReference>
<dbReference type="InterPro" id="IPR013766">
    <property type="entry name" value="Thioredoxin_domain"/>
</dbReference>
<evidence type="ECO:0000313" key="6">
    <source>
        <dbReference type="EMBL" id="MBB5344104.1"/>
    </source>
</evidence>
<protein>
    <submittedName>
        <fullName evidence="6">Thiol-disulfide isomerase/thioredoxin</fullName>
    </submittedName>
</protein>
<gene>
    <name evidence="6" type="ORF">HDF10_002083</name>
</gene>
<comment type="subcellular location">
    <subcellularLocation>
        <location evidence="1">Cell envelope</location>
    </subcellularLocation>
</comment>
<accession>A0A7W8N3F8</accession>
<dbReference type="SUPFAM" id="SSF52833">
    <property type="entry name" value="Thioredoxin-like"/>
    <property type="match status" value="1"/>
</dbReference>
<dbReference type="EMBL" id="JACHDZ010000003">
    <property type="protein sequence ID" value="MBB5344104.1"/>
    <property type="molecule type" value="Genomic_DNA"/>
</dbReference>
<feature type="domain" description="Thioredoxin" evidence="5">
    <location>
        <begin position="25"/>
        <end position="160"/>
    </location>
</feature>
<sequence length="160" mass="17925">MRRFLMSAVLGSLLVAGCDRGSHPGNIDKPAPQFVMGDGSRTVDLSKLRGRVVVLNLWATWCAPCIEELPSLLALQRQMPELAIVAVSMDQDPDVYKRFLVDHHVDLLTVRDEDQKVNALYGTVQIPETYVIDKQGVLRRKFIGAQVWTSPEITSYLSKM</sequence>
<keyword evidence="6" id="KW-0413">Isomerase</keyword>
<evidence type="ECO:0000256" key="1">
    <source>
        <dbReference type="ARBA" id="ARBA00004196"/>
    </source>
</evidence>
<dbReference type="Proteomes" id="UP000569092">
    <property type="component" value="Unassembled WGS sequence"/>
</dbReference>
<proteinExistence type="predicted"/>
<evidence type="ECO:0000256" key="2">
    <source>
        <dbReference type="ARBA" id="ARBA00022748"/>
    </source>
</evidence>
<dbReference type="Gene3D" id="3.40.30.10">
    <property type="entry name" value="Glutaredoxin"/>
    <property type="match status" value="1"/>
</dbReference>
<dbReference type="PANTHER" id="PTHR42852">
    <property type="entry name" value="THIOL:DISULFIDE INTERCHANGE PROTEIN DSBE"/>
    <property type="match status" value="1"/>
</dbReference>
<comment type="caution">
    <text evidence="6">The sequence shown here is derived from an EMBL/GenBank/DDBJ whole genome shotgun (WGS) entry which is preliminary data.</text>
</comment>
<dbReference type="InterPro" id="IPR036249">
    <property type="entry name" value="Thioredoxin-like_sf"/>
</dbReference>
<dbReference type="GO" id="GO:0017004">
    <property type="term" value="P:cytochrome complex assembly"/>
    <property type="evidence" value="ECO:0007669"/>
    <property type="project" value="UniProtKB-KW"/>
</dbReference>
<dbReference type="AlphaFoldDB" id="A0A7W8N3F8"/>
<dbReference type="PROSITE" id="PS51352">
    <property type="entry name" value="THIOREDOXIN_2"/>
    <property type="match status" value="1"/>
</dbReference>
<dbReference type="InterPro" id="IPR000866">
    <property type="entry name" value="AhpC/TSA"/>
</dbReference>